<organism evidence="3 4">
    <name type="scientific">Embleya hyalina</name>
    <dbReference type="NCBI Taxonomy" id="516124"/>
    <lineage>
        <taxon>Bacteria</taxon>
        <taxon>Bacillati</taxon>
        <taxon>Actinomycetota</taxon>
        <taxon>Actinomycetes</taxon>
        <taxon>Kitasatosporales</taxon>
        <taxon>Streptomycetaceae</taxon>
        <taxon>Embleya</taxon>
    </lineage>
</organism>
<name>A0A401YWL1_9ACTN</name>
<evidence type="ECO:0000256" key="2">
    <source>
        <dbReference type="SAM" id="SignalP"/>
    </source>
</evidence>
<evidence type="ECO:0000313" key="3">
    <source>
        <dbReference type="EMBL" id="GCD98976.1"/>
    </source>
</evidence>
<keyword evidence="2" id="KW-0732">Signal</keyword>
<dbReference type="Proteomes" id="UP000286931">
    <property type="component" value="Unassembled WGS sequence"/>
</dbReference>
<feature type="compositionally biased region" description="Low complexity" evidence="1">
    <location>
        <begin position="138"/>
        <end position="148"/>
    </location>
</feature>
<feature type="signal peptide" evidence="2">
    <location>
        <begin position="1"/>
        <end position="19"/>
    </location>
</feature>
<evidence type="ECO:0000313" key="4">
    <source>
        <dbReference type="Proteomes" id="UP000286931"/>
    </source>
</evidence>
<feature type="region of interest" description="Disordered" evidence="1">
    <location>
        <begin position="207"/>
        <end position="233"/>
    </location>
</feature>
<keyword evidence="4" id="KW-1185">Reference proteome</keyword>
<comment type="caution">
    <text evidence="3">The sequence shown here is derived from an EMBL/GenBank/DDBJ whole genome shotgun (WGS) entry which is preliminary data.</text>
</comment>
<proteinExistence type="predicted"/>
<dbReference type="RefSeq" id="WP_126640830.1">
    <property type="nucleotide sequence ID" value="NZ_BIFH01000030.1"/>
</dbReference>
<dbReference type="PROSITE" id="PS51257">
    <property type="entry name" value="PROKAR_LIPOPROTEIN"/>
    <property type="match status" value="1"/>
</dbReference>
<accession>A0A401YWL1</accession>
<feature type="chain" id="PRO_5019454785" evidence="2">
    <location>
        <begin position="20"/>
        <end position="327"/>
    </location>
</feature>
<dbReference type="OrthoDB" id="4350224at2"/>
<evidence type="ECO:0000256" key="1">
    <source>
        <dbReference type="SAM" id="MobiDB-lite"/>
    </source>
</evidence>
<dbReference type="AlphaFoldDB" id="A0A401YWL1"/>
<protein>
    <submittedName>
        <fullName evidence="3">Lipoprotein</fullName>
    </submittedName>
</protein>
<gene>
    <name evidence="3" type="ORF">EHYA_06688</name>
</gene>
<reference evidence="3 4" key="1">
    <citation type="submission" date="2018-12" db="EMBL/GenBank/DDBJ databases">
        <title>Draft genome sequence of Embleya hyalina NBRC 13850T.</title>
        <authorList>
            <person name="Komaki H."/>
            <person name="Hosoyama A."/>
            <person name="Kimura A."/>
            <person name="Ichikawa N."/>
            <person name="Tamura T."/>
        </authorList>
    </citation>
    <scope>NUCLEOTIDE SEQUENCE [LARGE SCALE GENOMIC DNA]</scope>
    <source>
        <strain evidence="3 4">NBRC 13850</strain>
    </source>
</reference>
<dbReference type="EMBL" id="BIFH01000030">
    <property type="protein sequence ID" value="GCD98976.1"/>
    <property type="molecule type" value="Genomic_DNA"/>
</dbReference>
<sequence length="327" mass="33489">MRPIRISAAALTVPLVLLAAGCGESSSGDPFESVAAGGNALDPKGPSNEGLSVEALSKQAENGYKDLTNLHIEGTGKIYDAPVGVDLRIGTENRAEGKVTVQGKALDLIAVDKAFYVRLAPGTIQTVVDLGKRIEAASPSGRPGSSSPGDKKSGDQFDTMFTEAAKLVEGKYVKFGDTDVSKFGQDLLKGGGTPSLDNLFGSKPGAGSLFGSDSDSDSSDPTDHPKLTKGPITDINGVKTIPLIAKDADGTVTTIYVAANGTPFPVRVTADDKGDGTNEVTIDLKYSKLSGGVSPKAPPAGETIDLNGLLKSFGGGLSDMFGDDKAA</sequence>
<keyword evidence="3" id="KW-0449">Lipoprotein</keyword>
<feature type="region of interest" description="Disordered" evidence="1">
    <location>
        <begin position="136"/>
        <end position="156"/>
    </location>
</feature>